<dbReference type="RefSeq" id="WP_187739191.1">
    <property type="nucleotide sequence ID" value="NZ_CP060825.1"/>
</dbReference>
<evidence type="ECO:0008006" key="4">
    <source>
        <dbReference type="Google" id="ProtNLM"/>
    </source>
</evidence>
<sequence length="119" mass="12199">MNGRFPVLTHTLDRGVLLVCLDGDVPISERALLSQQFTDLVRMHLPRAVVIEIGVSAVSAAALSTVLRAQRLCDQARVPLVVVTGAAVARDLPAAGGGAGEGAGPRVPGRGTDVVTAPV</sequence>
<reference evidence="2 3" key="1">
    <citation type="submission" date="2020-08" db="EMBL/GenBank/DDBJ databases">
        <title>A novel species.</title>
        <authorList>
            <person name="Gao J."/>
        </authorList>
    </citation>
    <scope>NUCLEOTIDE SEQUENCE [LARGE SCALE GENOMIC DNA]</scope>
    <source>
        <strain evidence="2 3">CRPJ-33</strain>
    </source>
</reference>
<name>A0A7H0HN73_9ACTN</name>
<dbReference type="AlphaFoldDB" id="A0A7H0HN73"/>
<dbReference type="EMBL" id="CP060825">
    <property type="protein sequence ID" value="QNP61989.1"/>
    <property type="molecule type" value="Genomic_DNA"/>
</dbReference>
<gene>
    <name evidence="2" type="ORF">IAG43_02980</name>
</gene>
<evidence type="ECO:0000256" key="1">
    <source>
        <dbReference type="SAM" id="MobiDB-lite"/>
    </source>
</evidence>
<feature type="region of interest" description="Disordered" evidence="1">
    <location>
        <begin position="92"/>
        <end position="119"/>
    </location>
</feature>
<dbReference type="Proteomes" id="UP000516230">
    <property type="component" value="Chromosome"/>
</dbReference>
<dbReference type="KEGG" id="sgj:IAG43_02980"/>
<evidence type="ECO:0000313" key="2">
    <source>
        <dbReference type="EMBL" id="QNP61989.1"/>
    </source>
</evidence>
<protein>
    <recommendedName>
        <fullName evidence="4">STAS domain-containing protein</fullName>
    </recommendedName>
</protein>
<proteinExistence type="predicted"/>
<accession>A0A7H0HN73</accession>
<keyword evidence="3" id="KW-1185">Reference proteome</keyword>
<evidence type="ECO:0000313" key="3">
    <source>
        <dbReference type="Proteomes" id="UP000516230"/>
    </source>
</evidence>
<organism evidence="2 3">
    <name type="scientific">Streptomyces genisteinicus</name>
    <dbReference type="NCBI Taxonomy" id="2768068"/>
    <lineage>
        <taxon>Bacteria</taxon>
        <taxon>Bacillati</taxon>
        <taxon>Actinomycetota</taxon>
        <taxon>Actinomycetes</taxon>
        <taxon>Kitasatosporales</taxon>
        <taxon>Streptomycetaceae</taxon>
        <taxon>Streptomyces</taxon>
    </lineage>
</organism>